<dbReference type="RefSeq" id="WP_189226155.1">
    <property type="nucleotide sequence ID" value="NZ_BMRG01000014.1"/>
</dbReference>
<dbReference type="AlphaFoldDB" id="A0A918AR54"/>
<protein>
    <submittedName>
        <fullName evidence="2">Uncharacterized protein</fullName>
    </submittedName>
</protein>
<feature type="compositionally biased region" description="Basic and acidic residues" evidence="1">
    <location>
        <begin position="1"/>
        <end position="35"/>
    </location>
</feature>
<sequence length="136" mass="14261">MGESAKCPEHRRDGGGDERGPRARHRDDRMRHGYGSDDNPIADGGASTVAMDVTDGSIVLNADAYGDDDLLVLFQEGEEVPSPTTCAASPASPTTSPPRPGAEVVVEGTVRPNRVTTCQQGTPFAVAQARTAPTTR</sequence>
<keyword evidence="3" id="KW-1185">Reference proteome</keyword>
<name>A0A918AR54_9PSEU</name>
<organism evidence="2 3">
    <name type="scientific">Saccharothrix coeruleofusca</name>
    <dbReference type="NCBI Taxonomy" id="33919"/>
    <lineage>
        <taxon>Bacteria</taxon>
        <taxon>Bacillati</taxon>
        <taxon>Actinomycetota</taxon>
        <taxon>Actinomycetes</taxon>
        <taxon>Pseudonocardiales</taxon>
        <taxon>Pseudonocardiaceae</taxon>
        <taxon>Saccharothrix</taxon>
    </lineage>
</organism>
<feature type="region of interest" description="Disordered" evidence="1">
    <location>
        <begin position="1"/>
        <end position="46"/>
    </location>
</feature>
<gene>
    <name evidence="2" type="ORF">GCM10010185_54310</name>
</gene>
<dbReference type="EMBL" id="BMRG01000014">
    <property type="protein sequence ID" value="GGP73933.1"/>
    <property type="molecule type" value="Genomic_DNA"/>
</dbReference>
<accession>A0A918AR54</accession>
<comment type="caution">
    <text evidence="2">The sequence shown here is derived from an EMBL/GenBank/DDBJ whole genome shotgun (WGS) entry which is preliminary data.</text>
</comment>
<reference evidence="2" key="1">
    <citation type="journal article" date="2014" name="Int. J. Syst. Evol. Microbiol.">
        <title>Complete genome sequence of Corynebacterium casei LMG S-19264T (=DSM 44701T), isolated from a smear-ripened cheese.</title>
        <authorList>
            <consortium name="US DOE Joint Genome Institute (JGI-PGF)"/>
            <person name="Walter F."/>
            <person name="Albersmeier A."/>
            <person name="Kalinowski J."/>
            <person name="Ruckert C."/>
        </authorList>
    </citation>
    <scope>NUCLEOTIDE SEQUENCE</scope>
    <source>
        <strain evidence="2">JCM 3313</strain>
    </source>
</reference>
<reference evidence="2" key="2">
    <citation type="submission" date="2020-09" db="EMBL/GenBank/DDBJ databases">
        <authorList>
            <person name="Sun Q."/>
            <person name="Ohkuma M."/>
        </authorList>
    </citation>
    <scope>NUCLEOTIDE SEQUENCE</scope>
    <source>
        <strain evidence="2">JCM 3313</strain>
    </source>
</reference>
<proteinExistence type="predicted"/>
<evidence type="ECO:0000256" key="1">
    <source>
        <dbReference type="SAM" id="MobiDB-lite"/>
    </source>
</evidence>
<dbReference type="Proteomes" id="UP000639606">
    <property type="component" value="Unassembled WGS sequence"/>
</dbReference>
<feature type="region of interest" description="Disordered" evidence="1">
    <location>
        <begin position="81"/>
        <end position="102"/>
    </location>
</feature>
<feature type="compositionally biased region" description="Low complexity" evidence="1">
    <location>
        <begin position="81"/>
        <end position="94"/>
    </location>
</feature>
<evidence type="ECO:0000313" key="3">
    <source>
        <dbReference type="Proteomes" id="UP000639606"/>
    </source>
</evidence>
<evidence type="ECO:0000313" key="2">
    <source>
        <dbReference type="EMBL" id="GGP73933.1"/>
    </source>
</evidence>